<feature type="coiled-coil region" evidence="1">
    <location>
        <begin position="83"/>
        <end position="124"/>
    </location>
</feature>
<keyword evidence="1" id="KW-0175">Coiled coil</keyword>
<gene>
    <name evidence="3" type="ORF">SNEC2469_LOCUS28712</name>
</gene>
<feature type="compositionally biased region" description="Low complexity" evidence="2">
    <location>
        <begin position="552"/>
        <end position="567"/>
    </location>
</feature>
<dbReference type="OrthoDB" id="423961at2759"/>
<organism evidence="3 4">
    <name type="scientific">Symbiodinium necroappetens</name>
    <dbReference type="NCBI Taxonomy" id="1628268"/>
    <lineage>
        <taxon>Eukaryota</taxon>
        <taxon>Sar</taxon>
        <taxon>Alveolata</taxon>
        <taxon>Dinophyceae</taxon>
        <taxon>Suessiales</taxon>
        <taxon>Symbiodiniaceae</taxon>
        <taxon>Symbiodinium</taxon>
    </lineage>
</organism>
<evidence type="ECO:0000313" key="4">
    <source>
        <dbReference type="Proteomes" id="UP000601435"/>
    </source>
</evidence>
<feature type="compositionally biased region" description="Polar residues" evidence="2">
    <location>
        <begin position="518"/>
        <end position="528"/>
    </location>
</feature>
<sequence length="591" mass="66525">MAVLGSGGSCTREAHLRDNSVVSPDSLGEFPPRDHADPTKKSSQNVLKYHVDFNSDVPGETAELWVGTPYAAWIERDVRRRHAKEHMAKIDELQEKLLQEVRRREAVERELEEAREELKKVPELQAALSESRQTLIKYVEKGMAASSLGNLFAVCRNVLHQWRRHTTVNTIDRLRRRTPDVGRCHFELLQLHEQGLEHLKAVQVDMLNSVARFMDKDAMIIPDRDDTDEEWFDAWSVEPIAKVACEASNCEMRRKLKEICLEDGQCVRCAAGMSGSTCDDTLGSTLDNCVTQQPTQATDSWFDSVPDWTRQAESVSIGDTLDSKCLEVESFSMNRNLVEHGLPLMLRVGEVGNRFSEYFVCVHKGGDNFSLLDRRISREKHNFHYAWEDVSIYHYVQPVLPEAGDCSPEVAAERPAQALKSYYTDEVVRCTFHAKCNPRQIDLMFKTKQALQCWVHLLQSKLLVKISQVVHPSLSPCGMEATLPTPLSSSLPLPHAHWVPMDLDSPQAETVWEPSPSPTTATSLQNDAQGGDLQDPVSEDADEARQEKESATSRASSARQSVARSGSLHSSERPPDWATMSERSLNSFYAV</sequence>
<evidence type="ECO:0008006" key="5">
    <source>
        <dbReference type="Google" id="ProtNLM"/>
    </source>
</evidence>
<accession>A0A813AR85</accession>
<feature type="compositionally biased region" description="Polar residues" evidence="2">
    <location>
        <begin position="581"/>
        <end position="591"/>
    </location>
</feature>
<reference evidence="3" key="1">
    <citation type="submission" date="2021-02" db="EMBL/GenBank/DDBJ databases">
        <authorList>
            <person name="Dougan E. K."/>
            <person name="Rhodes N."/>
            <person name="Thang M."/>
            <person name="Chan C."/>
        </authorList>
    </citation>
    <scope>NUCLEOTIDE SEQUENCE</scope>
</reference>
<feature type="compositionally biased region" description="Basic and acidic residues" evidence="2">
    <location>
        <begin position="31"/>
        <end position="40"/>
    </location>
</feature>
<feature type="region of interest" description="Disordered" evidence="2">
    <location>
        <begin position="1"/>
        <end position="43"/>
    </location>
</feature>
<protein>
    <recommendedName>
        <fullName evidence="5">PH domain-containing protein</fullName>
    </recommendedName>
</protein>
<dbReference type="EMBL" id="CAJNJA010062986">
    <property type="protein sequence ID" value="CAE7878029.1"/>
    <property type="molecule type" value="Genomic_DNA"/>
</dbReference>
<dbReference type="Proteomes" id="UP000601435">
    <property type="component" value="Unassembled WGS sequence"/>
</dbReference>
<evidence type="ECO:0000256" key="1">
    <source>
        <dbReference type="SAM" id="Coils"/>
    </source>
</evidence>
<evidence type="ECO:0000313" key="3">
    <source>
        <dbReference type="EMBL" id="CAE7878029.1"/>
    </source>
</evidence>
<comment type="caution">
    <text evidence="3">The sequence shown here is derived from an EMBL/GenBank/DDBJ whole genome shotgun (WGS) entry which is preliminary data.</text>
</comment>
<keyword evidence="4" id="KW-1185">Reference proteome</keyword>
<dbReference type="AlphaFoldDB" id="A0A813AR85"/>
<name>A0A813AR85_9DINO</name>
<evidence type="ECO:0000256" key="2">
    <source>
        <dbReference type="SAM" id="MobiDB-lite"/>
    </source>
</evidence>
<proteinExistence type="predicted"/>
<feature type="region of interest" description="Disordered" evidence="2">
    <location>
        <begin position="506"/>
        <end position="591"/>
    </location>
</feature>